<reference evidence="2 3" key="1">
    <citation type="submission" date="2012-06" db="EMBL/GenBank/DDBJ databases">
        <title>Finished chromosome of genome of Microcoleus sp. PCC 7113.</title>
        <authorList>
            <consortium name="US DOE Joint Genome Institute"/>
            <person name="Gugger M."/>
            <person name="Coursin T."/>
            <person name="Rippka R."/>
            <person name="Tandeau De Marsac N."/>
            <person name="Huntemann M."/>
            <person name="Wei C.-L."/>
            <person name="Han J."/>
            <person name="Detter J.C."/>
            <person name="Han C."/>
            <person name="Tapia R."/>
            <person name="Chen A."/>
            <person name="Kyrpides N."/>
            <person name="Mavromatis K."/>
            <person name="Markowitz V."/>
            <person name="Szeto E."/>
            <person name="Ivanova N."/>
            <person name="Pagani I."/>
            <person name="Pati A."/>
            <person name="Goodwin L."/>
            <person name="Nordberg H.P."/>
            <person name="Cantor M.N."/>
            <person name="Hua S.X."/>
            <person name="Woyke T."/>
            <person name="Kerfeld C.A."/>
        </authorList>
    </citation>
    <scope>NUCLEOTIDE SEQUENCE [LARGE SCALE GENOMIC DNA]</scope>
    <source>
        <strain evidence="2 3">PCC 7113</strain>
    </source>
</reference>
<dbReference type="STRING" id="1173027.Mic7113_3675"/>
<dbReference type="InterPro" id="IPR001173">
    <property type="entry name" value="Glyco_trans_2-like"/>
</dbReference>
<dbReference type="Proteomes" id="UP000010471">
    <property type="component" value="Chromosome"/>
</dbReference>
<accession>K9WG54</accession>
<dbReference type="eggNOG" id="COG1216">
    <property type="taxonomic scope" value="Bacteria"/>
</dbReference>
<dbReference type="NCBIfam" id="NF038299">
    <property type="entry name" value="EPS_HpsN"/>
    <property type="match status" value="1"/>
</dbReference>
<dbReference type="RefSeq" id="WP_015183536.1">
    <property type="nucleotide sequence ID" value="NC_019738.1"/>
</dbReference>
<dbReference type="Gene3D" id="3.90.550.10">
    <property type="entry name" value="Spore Coat Polysaccharide Biosynthesis Protein SpsA, Chain A"/>
    <property type="match status" value="1"/>
</dbReference>
<organism evidence="2 3">
    <name type="scientific">Allocoleopsis franciscana PCC 7113</name>
    <dbReference type="NCBI Taxonomy" id="1173027"/>
    <lineage>
        <taxon>Bacteria</taxon>
        <taxon>Bacillati</taxon>
        <taxon>Cyanobacteriota</taxon>
        <taxon>Cyanophyceae</taxon>
        <taxon>Coleofasciculales</taxon>
        <taxon>Coleofasciculaceae</taxon>
        <taxon>Allocoleopsis</taxon>
        <taxon>Allocoleopsis franciscana</taxon>
    </lineage>
</organism>
<feature type="domain" description="Glycosyltransferase 2-like" evidence="1">
    <location>
        <begin position="7"/>
        <end position="126"/>
    </location>
</feature>
<gene>
    <name evidence="2" type="ORF">Mic7113_3675</name>
</gene>
<dbReference type="PANTHER" id="PTHR43685:SF2">
    <property type="entry name" value="GLYCOSYLTRANSFERASE 2-LIKE DOMAIN-CONTAINING PROTEIN"/>
    <property type="match status" value="1"/>
</dbReference>
<keyword evidence="3" id="KW-1185">Reference proteome</keyword>
<dbReference type="AlphaFoldDB" id="K9WG54"/>
<dbReference type="Pfam" id="PF00535">
    <property type="entry name" value="Glycos_transf_2"/>
    <property type="match status" value="1"/>
</dbReference>
<dbReference type="SUPFAM" id="SSF53448">
    <property type="entry name" value="Nucleotide-diphospho-sugar transferases"/>
    <property type="match status" value="1"/>
</dbReference>
<evidence type="ECO:0000259" key="1">
    <source>
        <dbReference type="Pfam" id="PF00535"/>
    </source>
</evidence>
<dbReference type="InterPro" id="IPR050834">
    <property type="entry name" value="Glycosyltransf_2"/>
</dbReference>
<dbReference type="KEGG" id="mic:Mic7113_3675"/>
<dbReference type="CDD" id="cd00761">
    <property type="entry name" value="Glyco_tranf_GTA_type"/>
    <property type="match status" value="1"/>
</dbReference>
<proteinExistence type="predicted"/>
<protein>
    <submittedName>
        <fullName evidence="2">Putative glycosyltransferase</fullName>
    </submittedName>
</protein>
<evidence type="ECO:0000313" key="3">
    <source>
        <dbReference type="Proteomes" id="UP000010471"/>
    </source>
</evidence>
<dbReference type="EMBL" id="CP003630">
    <property type="protein sequence ID" value="AFZ19395.1"/>
    <property type="molecule type" value="Genomic_DNA"/>
</dbReference>
<dbReference type="InterPro" id="IPR029044">
    <property type="entry name" value="Nucleotide-diphossugar_trans"/>
</dbReference>
<dbReference type="HOGENOM" id="CLU_826132_0_0_3"/>
<evidence type="ECO:0000313" key="2">
    <source>
        <dbReference type="EMBL" id="AFZ19395.1"/>
    </source>
</evidence>
<keyword evidence="2" id="KW-0808">Transferase</keyword>
<sequence>MNWPLISVIIPTYGREEPLRDTLEDVLQQDYPAFEVLVVDQSPTHQPETQSYLEQLANNHKIQWFRVAWASLPGARNYAVRRASGEIVLFIDDDVQMPIGCLKAHARNYHRSEIGAVAGRVFDRMKLTEKGDWGLGSGGKEYTETNAALGTQPGNIAELTPIPITHSQSQIEDLPPEAMDPGIAWYYIDLVHTVKPQRVISARGCNMSFRREVFTQHGLLFDERFRGSAVREESDFCLRLRRTGYQIWYDPDAYLVHLGEETGGCHDISMRSLQYQLSFYHNHFLMALKNLTPFEQLRLYSRLFDCHVLGHPPCYKSSSPIKIISRGAFYSLGFLNALCTLIQSSWNRGQIYTQSDELSVES</sequence>
<dbReference type="PANTHER" id="PTHR43685">
    <property type="entry name" value="GLYCOSYLTRANSFERASE"/>
    <property type="match status" value="1"/>
</dbReference>
<name>K9WG54_9CYAN</name>
<dbReference type="GO" id="GO:0016740">
    <property type="term" value="F:transferase activity"/>
    <property type="evidence" value="ECO:0007669"/>
    <property type="project" value="UniProtKB-KW"/>
</dbReference>
<dbReference type="PATRIC" id="fig|1173027.3.peg.4041"/>
<dbReference type="OrthoDB" id="9771846at2"/>